<dbReference type="EMBL" id="DRZI01000116">
    <property type="protein sequence ID" value="HHP81551.1"/>
    <property type="molecule type" value="Genomic_DNA"/>
</dbReference>
<dbReference type="GO" id="GO:0003723">
    <property type="term" value="F:RNA binding"/>
    <property type="evidence" value="ECO:0007669"/>
    <property type="project" value="InterPro"/>
</dbReference>
<dbReference type="Gene3D" id="2.30.130.10">
    <property type="entry name" value="PUA domain"/>
    <property type="match status" value="1"/>
</dbReference>
<accession>A0A7C5THI7</accession>
<dbReference type="PROSITE" id="PS50890">
    <property type="entry name" value="PUA"/>
    <property type="match status" value="1"/>
</dbReference>
<dbReference type="InterPro" id="IPR015947">
    <property type="entry name" value="PUA-like_sf"/>
</dbReference>
<name>A0A7C5THI7_9CREN</name>
<proteinExistence type="predicted"/>
<dbReference type="AlphaFoldDB" id="A0A7C5THI7"/>
<protein>
    <recommendedName>
        <fullName evidence="1">UPF0113 domain-containing protein</fullName>
    </recommendedName>
</protein>
<dbReference type="InterPro" id="IPR005155">
    <property type="entry name" value="UPF0113_PUA"/>
</dbReference>
<reference evidence="2" key="1">
    <citation type="journal article" date="2020" name="mSystems">
        <title>Genome- and Community-Level Interaction Insights into Carbon Utilization and Element Cycling Functions of Hydrothermarchaeota in Hydrothermal Sediment.</title>
        <authorList>
            <person name="Zhou Z."/>
            <person name="Liu Y."/>
            <person name="Xu W."/>
            <person name="Pan J."/>
            <person name="Luo Z.H."/>
            <person name="Li M."/>
        </authorList>
    </citation>
    <scope>NUCLEOTIDE SEQUENCE [LARGE SCALE GENOMIC DNA]</scope>
    <source>
        <strain evidence="2">SpSt-1121</strain>
    </source>
</reference>
<evidence type="ECO:0000259" key="1">
    <source>
        <dbReference type="Pfam" id="PF03657"/>
    </source>
</evidence>
<organism evidence="2">
    <name type="scientific">Ignisphaera aggregans</name>
    <dbReference type="NCBI Taxonomy" id="334771"/>
    <lineage>
        <taxon>Archaea</taxon>
        <taxon>Thermoproteota</taxon>
        <taxon>Thermoprotei</taxon>
        <taxon>Desulfurococcales</taxon>
        <taxon>Desulfurococcaceae</taxon>
        <taxon>Ignisphaera</taxon>
    </lineage>
</organism>
<dbReference type="Pfam" id="PF03657">
    <property type="entry name" value="UPF0113"/>
    <property type="match status" value="1"/>
</dbReference>
<dbReference type="SUPFAM" id="SSF88697">
    <property type="entry name" value="PUA domain-like"/>
    <property type="match status" value="1"/>
</dbReference>
<evidence type="ECO:0000313" key="2">
    <source>
        <dbReference type="EMBL" id="HHP81551.1"/>
    </source>
</evidence>
<gene>
    <name evidence="2" type="ORF">ENM84_02685</name>
</gene>
<feature type="domain" description="UPF0113" evidence="1">
    <location>
        <begin position="96"/>
        <end position="179"/>
    </location>
</feature>
<dbReference type="InterPro" id="IPR036974">
    <property type="entry name" value="PUA_sf"/>
</dbReference>
<sequence>MLELLHKYIRQCFDVKFLHFILNNFLIKSFSFKKKDWIELTLIPKELTELLANLSKNANVLRSGFLCGWIHKNRFIPAPHLFNLSRRYGFSHGCGVVVKSQGVKAFLYGNDILLSSFDHFIPPIKKGEYVAVLDSSDMYVVGVGVLLIAENEVEQLIKEGKMLTVIIKNVFDLGIHIRNEKFFIC</sequence>
<comment type="caution">
    <text evidence="2">The sequence shown here is derived from an EMBL/GenBank/DDBJ whole genome shotgun (WGS) entry which is preliminary data.</text>
</comment>